<accession>X1LV64</accession>
<protein>
    <recommendedName>
        <fullName evidence="2">Zinc finger PHD-type domain-containing protein</fullName>
    </recommendedName>
</protein>
<dbReference type="EMBL" id="BARV01008903">
    <property type="protein sequence ID" value="GAI09711.1"/>
    <property type="molecule type" value="Genomic_DNA"/>
</dbReference>
<feature type="non-terminal residue" evidence="1">
    <location>
        <position position="266"/>
    </location>
</feature>
<name>X1LV64_9ZZZZ</name>
<sequence>MQDLIDKVHTFPVFIDVIRFKIDDSQEDEKIMNLAKSCKCYFHAINSLDSLSEVLEVLAIKREITSDSMALKGYLEIPKENQPFLENIAENLIPIDQEEMCSICSKKGDINMVQCPSCLSLVHKKCYALWAKKTQIGIPYIFRCHQCYYLLKLDKEFVLTTQMGSETLEKKAKVKKVGFQKFLEDYELILKPEVKHIQDPLGVVVLKSETMPIPQKVKVQEKPNVVEARHNNLKVFICPNCGRVVTSTYFKNNRKIYSFFETKLNS</sequence>
<comment type="caution">
    <text evidence="1">The sequence shown here is derived from an EMBL/GenBank/DDBJ whole genome shotgun (WGS) entry which is preliminary data.</text>
</comment>
<evidence type="ECO:0008006" key="2">
    <source>
        <dbReference type="Google" id="ProtNLM"/>
    </source>
</evidence>
<dbReference type="InterPro" id="IPR013083">
    <property type="entry name" value="Znf_RING/FYVE/PHD"/>
</dbReference>
<gene>
    <name evidence="1" type="ORF">S06H3_17751</name>
</gene>
<organism evidence="1">
    <name type="scientific">marine sediment metagenome</name>
    <dbReference type="NCBI Taxonomy" id="412755"/>
    <lineage>
        <taxon>unclassified sequences</taxon>
        <taxon>metagenomes</taxon>
        <taxon>ecological metagenomes</taxon>
    </lineage>
</organism>
<dbReference type="SUPFAM" id="SSF57903">
    <property type="entry name" value="FYVE/PHD zinc finger"/>
    <property type="match status" value="1"/>
</dbReference>
<dbReference type="InterPro" id="IPR011011">
    <property type="entry name" value="Znf_FYVE_PHD"/>
</dbReference>
<dbReference type="AlphaFoldDB" id="X1LV64"/>
<dbReference type="CDD" id="cd15489">
    <property type="entry name" value="PHD_SF"/>
    <property type="match status" value="1"/>
</dbReference>
<reference evidence="1" key="1">
    <citation type="journal article" date="2014" name="Front. Microbiol.">
        <title>High frequency of phylogenetically diverse reductive dehalogenase-homologous genes in deep subseafloor sedimentary metagenomes.</title>
        <authorList>
            <person name="Kawai M."/>
            <person name="Futagami T."/>
            <person name="Toyoda A."/>
            <person name="Takaki Y."/>
            <person name="Nishi S."/>
            <person name="Hori S."/>
            <person name="Arai W."/>
            <person name="Tsubouchi T."/>
            <person name="Morono Y."/>
            <person name="Uchiyama I."/>
            <person name="Ito T."/>
            <person name="Fujiyama A."/>
            <person name="Inagaki F."/>
            <person name="Takami H."/>
        </authorList>
    </citation>
    <scope>NUCLEOTIDE SEQUENCE</scope>
    <source>
        <strain evidence="1">Expedition CK06-06</strain>
    </source>
</reference>
<dbReference type="Gene3D" id="3.30.40.10">
    <property type="entry name" value="Zinc/RING finger domain, C3HC4 (zinc finger)"/>
    <property type="match status" value="1"/>
</dbReference>
<proteinExistence type="predicted"/>
<evidence type="ECO:0000313" key="1">
    <source>
        <dbReference type="EMBL" id="GAI09711.1"/>
    </source>
</evidence>